<dbReference type="Pfam" id="PF20237">
    <property type="entry name" value="DUF6594"/>
    <property type="match status" value="1"/>
</dbReference>
<dbReference type="InterPro" id="IPR046529">
    <property type="entry name" value="DUF6594"/>
</dbReference>
<dbReference type="GeneID" id="9664805"/>
<keyword evidence="1" id="KW-1133">Transmembrane helix</keyword>
<dbReference type="InParanoid" id="C7ZG11"/>
<evidence type="ECO:0000259" key="2">
    <source>
        <dbReference type="Pfam" id="PF20237"/>
    </source>
</evidence>
<feature type="transmembrane region" description="Helical" evidence="1">
    <location>
        <begin position="211"/>
        <end position="229"/>
    </location>
</feature>
<organism evidence="3 4">
    <name type="scientific">Fusarium vanettenii (strain ATCC MYA-4622 / CBS 123669 / FGSC 9596 / NRRL 45880 / 77-13-4)</name>
    <name type="common">Fusarium solani subsp. pisi</name>
    <dbReference type="NCBI Taxonomy" id="660122"/>
    <lineage>
        <taxon>Eukaryota</taxon>
        <taxon>Fungi</taxon>
        <taxon>Dikarya</taxon>
        <taxon>Ascomycota</taxon>
        <taxon>Pezizomycotina</taxon>
        <taxon>Sordariomycetes</taxon>
        <taxon>Hypocreomycetidae</taxon>
        <taxon>Hypocreales</taxon>
        <taxon>Nectriaceae</taxon>
        <taxon>Fusarium</taxon>
        <taxon>Fusarium solani species complex</taxon>
        <taxon>Fusarium vanettenii</taxon>
    </lineage>
</organism>
<protein>
    <recommendedName>
        <fullName evidence="2">DUF6594 domain-containing protein</fullName>
    </recommendedName>
</protein>
<dbReference type="Proteomes" id="UP000005206">
    <property type="component" value="Chromosome 11"/>
</dbReference>
<proteinExistence type="predicted"/>
<keyword evidence="1" id="KW-0472">Membrane</keyword>
<evidence type="ECO:0000313" key="4">
    <source>
        <dbReference type="Proteomes" id="UP000005206"/>
    </source>
</evidence>
<feature type="transmembrane region" description="Helical" evidence="1">
    <location>
        <begin position="181"/>
        <end position="205"/>
    </location>
</feature>
<dbReference type="EMBL" id="GG698924">
    <property type="protein sequence ID" value="EEU36977.1"/>
    <property type="molecule type" value="Genomic_DNA"/>
</dbReference>
<dbReference type="HOGENOM" id="CLU_050262_1_0_1"/>
<reference evidence="3 4" key="1">
    <citation type="journal article" date="2009" name="PLoS Genet.">
        <title>The genome of Nectria haematococca: contribution of supernumerary chromosomes to gene expansion.</title>
        <authorList>
            <person name="Coleman J.J."/>
            <person name="Rounsley S.D."/>
            <person name="Rodriguez-Carres M."/>
            <person name="Kuo A."/>
            <person name="Wasmann C.C."/>
            <person name="Grimwood J."/>
            <person name="Schmutz J."/>
            <person name="Taga M."/>
            <person name="White G.J."/>
            <person name="Zhou S."/>
            <person name="Schwartz D.C."/>
            <person name="Freitag M."/>
            <person name="Ma L.J."/>
            <person name="Danchin E.G."/>
            <person name="Henrissat B."/>
            <person name="Coutinho P.M."/>
            <person name="Nelson D.R."/>
            <person name="Straney D."/>
            <person name="Napoli C.A."/>
            <person name="Barker B.M."/>
            <person name="Gribskov M."/>
            <person name="Rep M."/>
            <person name="Kroken S."/>
            <person name="Molnar I."/>
            <person name="Rensing C."/>
            <person name="Kennell J.C."/>
            <person name="Zamora J."/>
            <person name="Farman M.L."/>
            <person name="Selker E.U."/>
            <person name="Salamov A."/>
            <person name="Shapiro H."/>
            <person name="Pangilinan J."/>
            <person name="Lindquist E."/>
            <person name="Lamers C."/>
            <person name="Grigoriev I.V."/>
            <person name="Geiser D.M."/>
            <person name="Covert S.F."/>
            <person name="Temporini E."/>
            <person name="Vanetten H.D."/>
        </authorList>
    </citation>
    <scope>NUCLEOTIDE SEQUENCE [LARGE SCALE GENOMIC DNA]</scope>
    <source>
        <strain evidence="4">ATCC MYA-4622 / CBS 123669 / FGSC 9596 / NRRL 45880 / 77-13-4</strain>
    </source>
</reference>
<dbReference type="KEGG" id="nhe:NECHADRAFT_86625"/>
<dbReference type="eggNOG" id="ENOG502RJ3Q">
    <property type="taxonomic scope" value="Eukaryota"/>
</dbReference>
<evidence type="ECO:0000256" key="1">
    <source>
        <dbReference type="SAM" id="Phobius"/>
    </source>
</evidence>
<gene>
    <name evidence="3" type="ORF">NECHADRAFT_86625</name>
</gene>
<name>C7ZG11_FUSV7</name>
<dbReference type="AlphaFoldDB" id="C7ZG11"/>
<keyword evidence="4" id="KW-1185">Reference proteome</keyword>
<keyword evidence="1" id="KW-0812">Transmembrane</keyword>
<sequence length="259" mass="29621">MDCTVQTVPLAPLAPAADEAGQEWIRRQYRNNLIENIRLSYFVKPPLHYQPPTNAPDDHPRSYRISLAEMQRMRIQRLQYQLAIHARNLYEGPVQNWEDWERDLQSYIQALQEHEYMEKRGGESRDPFLITGERQVDRDILDAVMKNINAPAGRSTPVLGWETKRVSPVATRRSNRSQKRFMRMGIAAVGAAFLITPMWLCILVLKTRQALWMTTIFVDVFGVMMALVLHENLAVLSATAAYAAVLVVFVALVAEKDQG</sequence>
<feature type="domain" description="DUF6594" evidence="2">
    <location>
        <begin position="64"/>
        <end position="247"/>
    </location>
</feature>
<accession>C7ZG11</accession>
<dbReference type="RefSeq" id="XP_003042690.1">
    <property type="nucleotide sequence ID" value="XM_003042644.1"/>
</dbReference>
<evidence type="ECO:0000313" key="3">
    <source>
        <dbReference type="EMBL" id="EEU36977.1"/>
    </source>
</evidence>
<dbReference type="OrthoDB" id="3546297at2759"/>
<dbReference type="OMA" id="HEYMAKF"/>
<dbReference type="VEuPathDB" id="FungiDB:NECHADRAFT_86625"/>
<feature type="transmembrane region" description="Helical" evidence="1">
    <location>
        <begin position="234"/>
        <end position="254"/>
    </location>
</feature>